<evidence type="ECO:0008006" key="4">
    <source>
        <dbReference type="Google" id="ProtNLM"/>
    </source>
</evidence>
<evidence type="ECO:0000259" key="1">
    <source>
        <dbReference type="PROSITE" id="PS50164"/>
    </source>
</evidence>
<dbReference type="OrthoDB" id="6131042at2759"/>
<name>A0A1X7UGQ5_AMPQE</name>
<dbReference type="InParanoid" id="A0A1X7UGQ5"/>
<accession>A0A1X7UGQ5</accession>
<dbReference type="EnsemblMetazoa" id="Aqu2.1.26661_001">
    <property type="protein sequence ID" value="Aqu2.1.26661_001"/>
    <property type="gene ID" value="Aqu2.1.26661"/>
</dbReference>
<reference evidence="3" key="1">
    <citation type="submission" date="2017-05" db="UniProtKB">
        <authorList>
            <consortium name="EnsemblMetazoa"/>
        </authorList>
    </citation>
    <scope>IDENTIFICATION</scope>
</reference>
<protein>
    <recommendedName>
        <fullName evidence="4">GIY-YIG domain-containing protein</fullName>
    </recommendedName>
</protein>
<organism evidence="3">
    <name type="scientific">Amphimedon queenslandica</name>
    <name type="common">Sponge</name>
    <dbReference type="NCBI Taxonomy" id="400682"/>
    <lineage>
        <taxon>Eukaryota</taxon>
        <taxon>Metazoa</taxon>
        <taxon>Porifera</taxon>
        <taxon>Demospongiae</taxon>
        <taxon>Heteroscleromorpha</taxon>
        <taxon>Haplosclerida</taxon>
        <taxon>Niphatidae</taxon>
        <taxon>Amphimedon</taxon>
    </lineage>
</organism>
<dbReference type="InterPro" id="IPR043502">
    <property type="entry name" value="DNA/RNA_pol_sf"/>
</dbReference>
<dbReference type="InterPro" id="IPR000477">
    <property type="entry name" value="RT_dom"/>
</dbReference>
<proteinExistence type="predicted"/>
<dbReference type="AlphaFoldDB" id="A0A1X7UGQ5"/>
<dbReference type="CDD" id="cd10442">
    <property type="entry name" value="GIY-YIG_PLEs"/>
    <property type="match status" value="1"/>
</dbReference>
<evidence type="ECO:0000313" key="3">
    <source>
        <dbReference type="EnsemblMetazoa" id="Aqu2.1.26661_001"/>
    </source>
</evidence>
<dbReference type="OMA" id="HYSHTHI"/>
<dbReference type="SMART" id="SM00465">
    <property type="entry name" value="GIYc"/>
    <property type="match status" value="1"/>
</dbReference>
<sequence>MDVINLYPSIPQKECIEIVHNEMVTHSELVTSNPNLITQLLQLNMTNNFFEFADITFLQRKGTAMGAAFSPTVANIFMSTLLRKFLSSTSDRPLFMRRYIDDIFMVWPRNKDLDKFLSELNNFHPQIKFTTTQSDTAVNFLDITIYKNSNFTATGKLSTSTYEKENNLFQYLHFESNHSISIYKGIIIGEAMRYVRTNSTEEKYKEQLSKFIQRLKERKYPESFIYKTLRNVSYKRRTLYLRKVTKAKPQIMNRPKMKCIPPPRYLQLKKIIINEFHRYNLSRYCNQPLFITLKNTTLKDLLVNSKHKPTEEDGRTIVAKTKEIKNHQSHNLNVIRKAEVKQPSKCNHNRCATCQHFNPNINFNSTSTRQTYRIRHSFTCSSSNIIYLITCEKCRKQYVGQTTKTLRERIYHHRSSIKTGQRRYISKHFNLEGHKIQHLKVQVIDTNENTETLNKLERYWIQKLDTMQPRGLNVTTD</sequence>
<dbReference type="Pfam" id="PF01541">
    <property type="entry name" value="GIY-YIG"/>
    <property type="match status" value="1"/>
</dbReference>
<dbReference type="PROSITE" id="PS50878">
    <property type="entry name" value="RT_POL"/>
    <property type="match status" value="1"/>
</dbReference>
<feature type="domain" description="Reverse transcriptase" evidence="2">
    <location>
        <begin position="1"/>
        <end position="188"/>
    </location>
</feature>
<dbReference type="PROSITE" id="PS50164">
    <property type="entry name" value="GIY_YIG"/>
    <property type="match status" value="1"/>
</dbReference>
<evidence type="ECO:0000259" key="2">
    <source>
        <dbReference type="PROSITE" id="PS50878"/>
    </source>
</evidence>
<dbReference type="SUPFAM" id="SSF56672">
    <property type="entry name" value="DNA/RNA polymerases"/>
    <property type="match status" value="1"/>
</dbReference>
<dbReference type="Gene3D" id="3.40.1440.10">
    <property type="entry name" value="GIY-YIG endonuclease"/>
    <property type="match status" value="1"/>
</dbReference>
<dbReference type="InterPro" id="IPR058912">
    <property type="entry name" value="HTH_animal"/>
</dbReference>
<dbReference type="PANTHER" id="PTHR21301:SF10">
    <property type="entry name" value="REVERSE TRANSCRIPTASE DOMAIN-CONTAINING PROTEIN"/>
    <property type="match status" value="1"/>
</dbReference>
<dbReference type="Pfam" id="PF00078">
    <property type="entry name" value="RVT_1"/>
    <property type="match status" value="1"/>
</dbReference>
<feature type="domain" description="GIY-YIG" evidence="1">
    <location>
        <begin position="382"/>
        <end position="473"/>
    </location>
</feature>
<dbReference type="InterPro" id="IPR000305">
    <property type="entry name" value="GIY-YIG_endonuc"/>
</dbReference>
<dbReference type="PANTHER" id="PTHR21301">
    <property type="entry name" value="REVERSE TRANSCRIPTASE"/>
    <property type="match status" value="1"/>
</dbReference>
<dbReference type="SUPFAM" id="SSF82771">
    <property type="entry name" value="GIY-YIG endonuclease"/>
    <property type="match status" value="1"/>
</dbReference>
<dbReference type="InterPro" id="IPR035901">
    <property type="entry name" value="GIY-YIG_endonuc_sf"/>
</dbReference>
<dbReference type="Pfam" id="PF26215">
    <property type="entry name" value="HTH_animal"/>
    <property type="match status" value="1"/>
</dbReference>